<dbReference type="GO" id="GO:0015421">
    <property type="term" value="F:ABC-type oligopeptide transporter activity"/>
    <property type="evidence" value="ECO:0007669"/>
    <property type="project" value="TreeGrafter"/>
</dbReference>
<keyword evidence="2" id="KW-1185">Reference proteome</keyword>
<dbReference type="PANTHER" id="PTHR43394:SF1">
    <property type="entry name" value="ATP-BINDING CASSETTE SUB-FAMILY B MEMBER 10, MITOCHONDRIAL"/>
    <property type="match status" value="1"/>
</dbReference>
<evidence type="ECO:0000313" key="2">
    <source>
        <dbReference type="Proteomes" id="UP000236311"/>
    </source>
</evidence>
<dbReference type="InterPro" id="IPR039421">
    <property type="entry name" value="Type_1_exporter"/>
</dbReference>
<dbReference type="PANTHER" id="PTHR43394">
    <property type="entry name" value="ATP-DEPENDENT PERMEASE MDL1, MITOCHONDRIAL"/>
    <property type="match status" value="1"/>
</dbReference>
<dbReference type="RefSeq" id="WP_103237766.1">
    <property type="nucleotide sequence ID" value="NZ_JANJZD010000002.1"/>
</dbReference>
<gene>
    <name evidence="1" type="ORF">AMURIS_00332</name>
</gene>
<dbReference type="OrthoDB" id="1699242at2"/>
<dbReference type="AlphaFoldDB" id="A0A2K4ZAY8"/>
<keyword evidence="1" id="KW-0067">ATP-binding</keyword>
<dbReference type="EMBL" id="OFSM01000002">
    <property type="protein sequence ID" value="SOY27628.1"/>
    <property type="molecule type" value="Genomic_DNA"/>
</dbReference>
<dbReference type="InterPro" id="IPR027417">
    <property type="entry name" value="P-loop_NTPase"/>
</dbReference>
<proteinExistence type="predicted"/>
<protein>
    <submittedName>
        <fullName evidence="1">Multidrug export ATP-binding/permease protein</fullName>
        <ecNumber evidence="1">3.6.3.-</ecNumber>
    </submittedName>
</protein>
<keyword evidence="1" id="KW-0547">Nucleotide-binding</keyword>
<sequence>MKTGGQSQKLSLARVFAQNEKQVIIMDEVSAAIDPYSEARINHSILDFCQDKIFIFISHRLSLMKEMDRIYYFDNGSIIEAGTHMELLAQNGNYAKMYHLQAKAYDFNS</sequence>
<dbReference type="GO" id="GO:0005524">
    <property type="term" value="F:ATP binding"/>
    <property type="evidence" value="ECO:0007669"/>
    <property type="project" value="UniProtKB-KW"/>
</dbReference>
<dbReference type="Proteomes" id="UP000236311">
    <property type="component" value="Unassembled WGS sequence"/>
</dbReference>
<keyword evidence="1" id="KW-0378">Hydrolase</keyword>
<accession>A0A2K4ZAY8</accession>
<name>A0A2K4ZAY8_9FIRM</name>
<dbReference type="EC" id="3.6.3.-" evidence="1"/>
<dbReference type="Gene3D" id="3.40.50.300">
    <property type="entry name" value="P-loop containing nucleotide triphosphate hydrolases"/>
    <property type="match status" value="1"/>
</dbReference>
<evidence type="ECO:0000313" key="1">
    <source>
        <dbReference type="EMBL" id="SOY27628.1"/>
    </source>
</evidence>
<dbReference type="SUPFAM" id="SSF52540">
    <property type="entry name" value="P-loop containing nucleoside triphosphate hydrolases"/>
    <property type="match status" value="1"/>
</dbReference>
<dbReference type="GO" id="GO:0016787">
    <property type="term" value="F:hydrolase activity"/>
    <property type="evidence" value="ECO:0007669"/>
    <property type="project" value="UniProtKB-KW"/>
</dbReference>
<reference evidence="1 2" key="1">
    <citation type="submission" date="2018-01" db="EMBL/GenBank/DDBJ databases">
        <authorList>
            <person name="Gaut B.S."/>
            <person name="Morton B.R."/>
            <person name="Clegg M.T."/>
            <person name="Duvall M.R."/>
        </authorList>
    </citation>
    <scope>NUCLEOTIDE SEQUENCE [LARGE SCALE GENOMIC DNA]</scope>
    <source>
        <strain evidence="1">GP69</strain>
    </source>
</reference>
<organism evidence="1 2">
    <name type="scientific">Acetatifactor muris</name>
    <dbReference type="NCBI Taxonomy" id="879566"/>
    <lineage>
        <taxon>Bacteria</taxon>
        <taxon>Bacillati</taxon>
        <taxon>Bacillota</taxon>
        <taxon>Clostridia</taxon>
        <taxon>Lachnospirales</taxon>
        <taxon>Lachnospiraceae</taxon>
        <taxon>Acetatifactor</taxon>
    </lineage>
</organism>